<reference evidence="2 3" key="1">
    <citation type="submission" date="2019-06" db="EMBL/GenBank/DDBJ databases">
        <title>Whole genome shotgun sequence of Cellulomonas gelida NBRC 3748.</title>
        <authorList>
            <person name="Hosoyama A."/>
            <person name="Uohara A."/>
            <person name="Ohji S."/>
            <person name="Ichikawa N."/>
        </authorList>
    </citation>
    <scope>NUCLEOTIDE SEQUENCE [LARGE SCALE GENOMIC DNA]</scope>
    <source>
        <strain evidence="2 3">NBRC 3748</strain>
    </source>
</reference>
<dbReference type="InterPro" id="IPR041698">
    <property type="entry name" value="Methyltransf_25"/>
</dbReference>
<dbReference type="OrthoDB" id="9786503at2"/>
<gene>
    <name evidence="2" type="ORF">CGE01nite_23990</name>
</gene>
<dbReference type="SUPFAM" id="SSF53335">
    <property type="entry name" value="S-adenosyl-L-methionine-dependent methyltransferases"/>
    <property type="match status" value="1"/>
</dbReference>
<dbReference type="RefSeq" id="WP_141371198.1">
    <property type="nucleotide sequence ID" value="NZ_BJLQ01000027.1"/>
</dbReference>
<feature type="domain" description="Methyltransferase" evidence="1">
    <location>
        <begin position="22"/>
        <end position="102"/>
    </location>
</feature>
<dbReference type="InterPro" id="IPR029063">
    <property type="entry name" value="SAM-dependent_MTases_sf"/>
</dbReference>
<dbReference type="Proteomes" id="UP000320461">
    <property type="component" value="Unassembled WGS sequence"/>
</dbReference>
<protein>
    <recommendedName>
        <fullName evidence="1">Methyltransferase domain-containing protein</fullName>
    </recommendedName>
</protein>
<evidence type="ECO:0000259" key="1">
    <source>
        <dbReference type="Pfam" id="PF13649"/>
    </source>
</evidence>
<dbReference type="EMBL" id="BJLQ01000027">
    <property type="protein sequence ID" value="GEA85148.1"/>
    <property type="molecule type" value="Genomic_DNA"/>
</dbReference>
<proteinExistence type="predicted"/>
<sequence length="152" mass="15668">MSGVAERFAGLTPGRALVVGAAGTDATVLAERGWTVTVVDPAQDSLDRAREHAGATSRFTWVCADPATWLTAQRFDLVTSTSVTPRPDRWLCALAALVAPRGSLVVGADAGEGELAALLGPGDWTVETAPPDGPGAHGPAVLHARRRGAVLH</sequence>
<name>A0A4Y3KQI1_9CELL</name>
<comment type="caution">
    <text evidence="2">The sequence shown here is derived from an EMBL/GenBank/DDBJ whole genome shotgun (WGS) entry which is preliminary data.</text>
</comment>
<evidence type="ECO:0000313" key="2">
    <source>
        <dbReference type="EMBL" id="GEA85148.1"/>
    </source>
</evidence>
<keyword evidence="3" id="KW-1185">Reference proteome</keyword>
<dbReference type="AlphaFoldDB" id="A0A4Y3KQI1"/>
<evidence type="ECO:0000313" key="3">
    <source>
        <dbReference type="Proteomes" id="UP000320461"/>
    </source>
</evidence>
<dbReference type="Pfam" id="PF13649">
    <property type="entry name" value="Methyltransf_25"/>
    <property type="match status" value="1"/>
</dbReference>
<dbReference type="Gene3D" id="3.40.50.150">
    <property type="entry name" value="Vaccinia Virus protein VP39"/>
    <property type="match status" value="1"/>
</dbReference>
<accession>A0A4Y3KQI1</accession>
<organism evidence="2 3">
    <name type="scientific">Cellulomonas gelida</name>
    <dbReference type="NCBI Taxonomy" id="1712"/>
    <lineage>
        <taxon>Bacteria</taxon>
        <taxon>Bacillati</taxon>
        <taxon>Actinomycetota</taxon>
        <taxon>Actinomycetes</taxon>
        <taxon>Micrococcales</taxon>
        <taxon>Cellulomonadaceae</taxon>
        <taxon>Cellulomonas</taxon>
    </lineage>
</organism>